<gene>
    <name evidence="2" type="ORF">EJN90_13575</name>
</gene>
<organism evidence="2 3">
    <name type="scientific">Jeotgalibaca ciconiae</name>
    <dbReference type="NCBI Taxonomy" id="2496265"/>
    <lineage>
        <taxon>Bacteria</taxon>
        <taxon>Bacillati</taxon>
        <taxon>Bacillota</taxon>
        <taxon>Bacilli</taxon>
        <taxon>Lactobacillales</taxon>
        <taxon>Carnobacteriaceae</taxon>
        <taxon>Jeotgalibaca</taxon>
    </lineage>
</organism>
<reference evidence="3" key="1">
    <citation type="submission" date="2018-12" db="EMBL/GenBank/DDBJ databases">
        <title>Complete genome sequencing of Jeotgalibaca sp. H21T32.</title>
        <authorList>
            <person name="Bae J.-W."/>
            <person name="Lee S.-Y."/>
        </authorList>
    </citation>
    <scope>NUCLEOTIDE SEQUENCE [LARGE SCALE GENOMIC DNA]</scope>
    <source>
        <strain evidence="3">H21T32</strain>
    </source>
</reference>
<feature type="transmembrane region" description="Helical" evidence="1">
    <location>
        <begin position="125"/>
        <end position="145"/>
    </location>
</feature>
<sequence length="181" mass="21117">MPKKIQTVYKNNRDQAVLKNMHYNRFLLFRYSLALFFFANLYWLISFFVTASNFWIVPLAVMVLSVPAIYEQVKLNGTTPKDMIHLKSTNRYFFVQLGVNLALILTSLTSWGMERLFEFIANTTKGWLFLFVILLVGAIISLLDVRRVEQIKNNSDKTLQAIVDFEKTSGKERKKNYGTRK</sequence>
<dbReference type="OrthoDB" id="2166926at2"/>
<evidence type="ECO:0000313" key="2">
    <source>
        <dbReference type="EMBL" id="AZP05577.1"/>
    </source>
</evidence>
<name>A0A3Q9BMA9_9LACT</name>
<keyword evidence="1" id="KW-1133">Transmembrane helix</keyword>
<dbReference type="EMBL" id="CP034465">
    <property type="protein sequence ID" value="AZP05577.1"/>
    <property type="molecule type" value="Genomic_DNA"/>
</dbReference>
<evidence type="ECO:0000313" key="3">
    <source>
        <dbReference type="Proteomes" id="UP000273326"/>
    </source>
</evidence>
<dbReference type="KEGG" id="jeh:EJN90_13575"/>
<dbReference type="RefSeq" id="WP_126112118.1">
    <property type="nucleotide sequence ID" value="NZ_CP034465.1"/>
</dbReference>
<feature type="transmembrane region" description="Helical" evidence="1">
    <location>
        <begin position="28"/>
        <end position="48"/>
    </location>
</feature>
<dbReference type="AlphaFoldDB" id="A0A3Q9BMA9"/>
<evidence type="ECO:0000256" key="1">
    <source>
        <dbReference type="SAM" id="Phobius"/>
    </source>
</evidence>
<accession>A0A3Q9BMA9</accession>
<feature type="transmembrane region" description="Helical" evidence="1">
    <location>
        <begin position="92"/>
        <end position="113"/>
    </location>
</feature>
<evidence type="ECO:0008006" key="4">
    <source>
        <dbReference type="Google" id="ProtNLM"/>
    </source>
</evidence>
<feature type="transmembrane region" description="Helical" evidence="1">
    <location>
        <begin position="54"/>
        <end position="71"/>
    </location>
</feature>
<keyword evidence="1" id="KW-0812">Transmembrane</keyword>
<protein>
    <recommendedName>
        <fullName evidence="4">PTS cellobiose transporter subunit IIC</fullName>
    </recommendedName>
</protein>
<keyword evidence="1" id="KW-0472">Membrane</keyword>
<proteinExistence type="predicted"/>
<dbReference type="Proteomes" id="UP000273326">
    <property type="component" value="Chromosome"/>
</dbReference>
<keyword evidence="3" id="KW-1185">Reference proteome</keyword>